<keyword evidence="5 10" id="KW-0863">Zinc-finger</keyword>
<dbReference type="SMART" id="SM00184">
    <property type="entry name" value="RING"/>
    <property type="match status" value="1"/>
</dbReference>
<dbReference type="SUPFAM" id="SSF57850">
    <property type="entry name" value="RING/U-box"/>
    <property type="match status" value="1"/>
</dbReference>
<dbReference type="AlphaFoldDB" id="A0A9P7B1V8"/>
<proteinExistence type="inferred from homology"/>
<protein>
    <submittedName>
        <fullName evidence="14">FKBP12-associated protein</fullName>
    </submittedName>
</protein>
<evidence type="ECO:0000313" key="15">
    <source>
        <dbReference type="Proteomes" id="UP000777482"/>
    </source>
</evidence>
<dbReference type="GO" id="GO:0008270">
    <property type="term" value="F:zinc ion binding"/>
    <property type="evidence" value="ECO:0007669"/>
    <property type="project" value="UniProtKB-KW"/>
</dbReference>
<evidence type="ECO:0000256" key="2">
    <source>
        <dbReference type="ARBA" id="ARBA00007269"/>
    </source>
</evidence>
<evidence type="ECO:0000256" key="11">
    <source>
        <dbReference type="SAM" id="MobiDB-lite"/>
    </source>
</evidence>
<dbReference type="SMART" id="SM00393">
    <property type="entry name" value="R3H"/>
    <property type="match status" value="1"/>
</dbReference>
<dbReference type="CDD" id="cd06008">
    <property type="entry name" value="NF-X1-zinc-finger"/>
    <property type="match status" value="4"/>
</dbReference>
<keyword evidence="7" id="KW-0805">Transcription regulation</keyword>
<feature type="region of interest" description="Disordered" evidence="11">
    <location>
        <begin position="154"/>
        <end position="179"/>
    </location>
</feature>
<dbReference type="OrthoDB" id="6512771at2759"/>
<evidence type="ECO:0000256" key="8">
    <source>
        <dbReference type="ARBA" id="ARBA00023163"/>
    </source>
</evidence>
<evidence type="ECO:0000256" key="5">
    <source>
        <dbReference type="ARBA" id="ARBA00022771"/>
    </source>
</evidence>
<keyword evidence="9" id="KW-0539">Nucleus</keyword>
<gene>
    <name evidence="14" type="primary">FAP1</name>
    <name evidence="14" type="ORF">C6P46_001363</name>
</gene>
<feature type="compositionally biased region" description="Gly residues" evidence="11">
    <location>
        <begin position="94"/>
        <end position="109"/>
    </location>
</feature>
<keyword evidence="3" id="KW-0479">Metal-binding</keyword>
<comment type="similarity">
    <text evidence="2">Belongs to the NFX1 family.</text>
</comment>
<feature type="domain" description="RING-type" evidence="12">
    <location>
        <begin position="201"/>
        <end position="273"/>
    </location>
</feature>
<keyword evidence="8" id="KW-0804">Transcription</keyword>
<evidence type="ECO:0000256" key="10">
    <source>
        <dbReference type="PROSITE-ProRule" id="PRU00175"/>
    </source>
</evidence>
<dbReference type="GO" id="GO:0005634">
    <property type="term" value="C:nucleus"/>
    <property type="evidence" value="ECO:0007669"/>
    <property type="project" value="UniProtKB-SubCell"/>
</dbReference>
<evidence type="ECO:0000256" key="4">
    <source>
        <dbReference type="ARBA" id="ARBA00022737"/>
    </source>
</evidence>
<dbReference type="PANTHER" id="PTHR12360">
    <property type="entry name" value="NUCLEAR TRANSCRIPTION FACTOR, X-BOX BINDING 1 NFX1"/>
    <property type="match status" value="1"/>
</dbReference>
<evidence type="ECO:0000313" key="14">
    <source>
        <dbReference type="EMBL" id="KAG0654863.1"/>
    </source>
</evidence>
<dbReference type="GO" id="GO:0000122">
    <property type="term" value="P:negative regulation of transcription by RNA polymerase II"/>
    <property type="evidence" value="ECO:0007669"/>
    <property type="project" value="TreeGrafter"/>
</dbReference>
<dbReference type="PROSITE" id="PS50089">
    <property type="entry name" value="ZF_RING_2"/>
    <property type="match status" value="1"/>
</dbReference>
<dbReference type="Pfam" id="PF01424">
    <property type="entry name" value="R3H"/>
    <property type="match status" value="1"/>
</dbReference>
<evidence type="ECO:0000256" key="7">
    <source>
        <dbReference type="ARBA" id="ARBA00023015"/>
    </source>
</evidence>
<dbReference type="Proteomes" id="UP000777482">
    <property type="component" value="Unassembled WGS sequence"/>
</dbReference>
<dbReference type="SMART" id="SM00438">
    <property type="entry name" value="ZnF_NFX"/>
    <property type="match status" value="8"/>
</dbReference>
<evidence type="ECO:0000259" key="13">
    <source>
        <dbReference type="PROSITE" id="PS51061"/>
    </source>
</evidence>
<evidence type="ECO:0000256" key="9">
    <source>
        <dbReference type="ARBA" id="ARBA00023242"/>
    </source>
</evidence>
<evidence type="ECO:0000256" key="6">
    <source>
        <dbReference type="ARBA" id="ARBA00022833"/>
    </source>
</evidence>
<name>A0A9P7B1V8_RHOMI</name>
<feature type="region of interest" description="Disordered" evidence="11">
    <location>
        <begin position="1135"/>
        <end position="1225"/>
    </location>
</feature>
<evidence type="ECO:0000259" key="12">
    <source>
        <dbReference type="PROSITE" id="PS50089"/>
    </source>
</evidence>
<dbReference type="InterPro" id="IPR001841">
    <property type="entry name" value="Znf_RING"/>
</dbReference>
<dbReference type="Gene3D" id="3.30.1370.50">
    <property type="entry name" value="R3H-like domain"/>
    <property type="match status" value="1"/>
</dbReference>
<dbReference type="PROSITE" id="PS51061">
    <property type="entry name" value="R3H"/>
    <property type="match status" value="1"/>
</dbReference>
<sequence length="1225" mass="129501">METPQVTSAPAAASSSSHEAPSSSSATPSTRTRRGGGGGRPSARRGRGGRGGGGRGGSSSHATTNGDPATTTPAAAASGGDQPAAATTSSSRGGRTGRGNGRGGRGGGANRSNGTQEGGARRQGGGGGGPPPPRRVRKFDAALSGTTTAHLHATATPFVPPGSSGASTSGTSTPSTPIPAPANQTLVERLTAAHSTGEAECSICADNISRTAKIWSCTECSHPFHLQCISKWATSAVASSAERAQLLASRADSSAARRPDPASLLGHWSCPNCVTAFTPAQIPKKYTCFCGRFTDPQPRPPAVPHSCGKTCAKPRPKGCRHPCSLSCHPGPCPPCPVVLNEPCHCRKRTLGIRCSAVHDGKPDTPDRLAAKELLRSCGQTHDVLLGCGLHRCERECHAGECGECDAVRMKRCFCGREQLEGICGATRPDDRVDGCTMPGAEGDDATWTGEFACSGTCNALFDCGQHRCDALCHPHRVSDGAPHCPSSPDSVTTCPCGQTPLTTLLPSPRTSCTDRVPTCDKTCSKPLPCGHACQSPCHDGPCPSCREPVPLTCRCTSLKTTRLCGEPYRTTRFDPELQKPVETDEYLCARVCKAQRACGRHQCGRVCCPLAYQEAFTAGKKGKKRAMSLQEALEEQELQDPLGLHACDKVCGRKLNCGIHNCELRDHKGACPPCLRADFDELICHCGSTVVLPPIPCNFVIDCRHPCIRPSDCGHPRLPHACHENPECPPCPYLTVKQCACGKRTVPNVRCSTDPKKVSCGAVCGKLLRCGWHRCRKSCHAPGECEEKDDQTCLKARKHCGHPCPLPCHFPSACPADSPCPKLIPVHCACGHLSQNARCGACDEKPEGNEGRLLKCNDSCAVAKRNAQLAEALGVEQREVKSKEADYSPELLSFYAANSAWAQLIEQQLIEFVKSDKPSLHLPVMKRPQREFVHNLTDFYDLRSESLDEEPRRSVVCHRTSTTGLASPTLAEALASSRRTASASLSLGSLRRALPERPPNNALYLEMVLGYDEASLSDILRPHVRGLEFSLTWVTDEDVLVSFDPAVPELESKLSSICTALRHVISETGFCVAVEPAVIGEDGRVARGSWTPVAGSYGSGATANGRGVGVGGSSKGAWRMPAIKTANSFASLGGGSSGISPPKPGQSTGEAWGSVIGNGHAKPPRAVVAPQGEQERLVTVPVHHTIPEPTRVSTPSLPPPPPVAKDQQDVPDAWDADLEDEPAAE</sequence>
<dbReference type="InterPro" id="IPR034078">
    <property type="entry name" value="NFX1_fam"/>
</dbReference>
<feature type="domain" description="R3H" evidence="13">
    <location>
        <begin position="899"/>
        <end position="961"/>
    </location>
</feature>
<dbReference type="GO" id="GO:0000977">
    <property type="term" value="F:RNA polymerase II transcription regulatory region sequence-specific DNA binding"/>
    <property type="evidence" value="ECO:0007669"/>
    <property type="project" value="TreeGrafter"/>
</dbReference>
<evidence type="ECO:0000256" key="3">
    <source>
        <dbReference type="ARBA" id="ARBA00022723"/>
    </source>
</evidence>
<organism evidence="14 15">
    <name type="scientific">Rhodotorula mucilaginosa</name>
    <name type="common">Yeast</name>
    <name type="synonym">Rhodotorula rubra</name>
    <dbReference type="NCBI Taxonomy" id="5537"/>
    <lineage>
        <taxon>Eukaryota</taxon>
        <taxon>Fungi</taxon>
        <taxon>Dikarya</taxon>
        <taxon>Basidiomycota</taxon>
        <taxon>Pucciniomycotina</taxon>
        <taxon>Microbotryomycetes</taxon>
        <taxon>Sporidiobolales</taxon>
        <taxon>Sporidiobolaceae</taxon>
        <taxon>Rhodotorula</taxon>
    </lineage>
</organism>
<dbReference type="Pfam" id="PF01422">
    <property type="entry name" value="zf-NF-X1"/>
    <property type="match status" value="8"/>
</dbReference>
<dbReference type="InterPro" id="IPR000967">
    <property type="entry name" value="Znf_NFX1"/>
</dbReference>
<comment type="subcellular location">
    <subcellularLocation>
        <location evidence="1">Nucleus</location>
    </subcellularLocation>
</comment>
<dbReference type="SUPFAM" id="SSF82708">
    <property type="entry name" value="R3H domain"/>
    <property type="match status" value="1"/>
</dbReference>
<reference evidence="14 15" key="1">
    <citation type="submission" date="2020-11" db="EMBL/GenBank/DDBJ databases">
        <title>Kefir isolates.</title>
        <authorList>
            <person name="Marcisauskas S."/>
            <person name="Kim Y."/>
            <person name="Blasche S."/>
        </authorList>
    </citation>
    <scope>NUCLEOTIDE SEQUENCE [LARGE SCALE GENOMIC DNA]</scope>
    <source>
        <strain evidence="14 15">KR</strain>
    </source>
</reference>
<feature type="region of interest" description="Disordered" evidence="11">
    <location>
        <begin position="1"/>
        <end position="137"/>
    </location>
</feature>
<dbReference type="InterPro" id="IPR001374">
    <property type="entry name" value="R3H_dom"/>
</dbReference>
<accession>A0A9P7B1V8</accession>
<dbReference type="InterPro" id="IPR036867">
    <property type="entry name" value="R3H_dom_sf"/>
</dbReference>
<keyword evidence="15" id="KW-1185">Reference proteome</keyword>
<dbReference type="PANTHER" id="PTHR12360:SF12">
    <property type="entry name" value="TRANSCRIPTIONAL REPRESSOR NF-X1"/>
    <property type="match status" value="1"/>
</dbReference>
<feature type="compositionally biased region" description="Low complexity" evidence="11">
    <location>
        <begin position="154"/>
        <end position="175"/>
    </location>
</feature>
<keyword evidence="4" id="KW-0677">Repeat</keyword>
<dbReference type="EMBL" id="PUHQ01000136">
    <property type="protein sequence ID" value="KAG0654863.1"/>
    <property type="molecule type" value="Genomic_DNA"/>
</dbReference>
<feature type="compositionally biased region" description="Low complexity" evidence="11">
    <location>
        <begin position="58"/>
        <end position="93"/>
    </location>
</feature>
<keyword evidence="6" id="KW-0862">Zinc</keyword>
<feature type="compositionally biased region" description="Acidic residues" evidence="11">
    <location>
        <begin position="1212"/>
        <end position="1225"/>
    </location>
</feature>
<feature type="compositionally biased region" description="Low complexity" evidence="11">
    <location>
        <begin position="7"/>
        <end position="30"/>
    </location>
</feature>
<comment type="caution">
    <text evidence="14">The sequence shown here is derived from an EMBL/GenBank/DDBJ whole genome shotgun (WGS) entry which is preliminary data.</text>
</comment>
<dbReference type="GO" id="GO:0000981">
    <property type="term" value="F:DNA-binding transcription factor activity, RNA polymerase II-specific"/>
    <property type="evidence" value="ECO:0007669"/>
    <property type="project" value="TreeGrafter"/>
</dbReference>
<evidence type="ECO:0000256" key="1">
    <source>
        <dbReference type="ARBA" id="ARBA00004123"/>
    </source>
</evidence>